<keyword evidence="5 11" id="KW-0547">Nucleotide-binding</keyword>
<evidence type="ECO:0000256" key="9">
    <source>
        <dbReference type="ARBA" id="ARBA00023170"/>
    </source>
</evidence>
<dbReference type="SMART" id="SM00231">
    <property type="entry name" value="FA58C"/>
    <property type="match status" value="1"/>
</dbReference>
<dbReference type="GO" id="GO:0005524">
    <property type="term" value="F:ATP binding"/>
    <property type="evidence" value="ECO:0007669"/>
    <property type="project" value="UniProtKB-UniRule"/>
</dbReference>
<dbReference type="OrthoDB" id="26719at2759"/>
<evidence type="ECO:0000256" key="5">
    <source>
        <dbReference type="ARBA" id="ARBA00022741"/>
    </source>
</evidence>
<dbReference type="InterPro" id="IPR013320">
    <property type="entry name" value="ConA-like_dom_sf"/>
</dbReference>
<dbReference type="InterPro" id="IPR000719">
    <property type="entry name" value="Prot_kinase_dom"/>
</dbReference>
<name>A0A815FKP2_9BILA</name>
<evidence type="ECO:0000256" key="10">
    <source>
        <dbReference type="PROSITE-ProRule" id="PRU00122"/>
    </source>
</evidence>
<dbReference type="CDD" id="cd00057">
    <property type="entry name" value="FA58C"/>
    <property type="match status" value="1"/>
</dbReference>
<evidence type="ECO:0000256" key="6">
    <source>
        <dbReference type="ARBA" id="ARBA00022777"/>
    </source>
</evidence>
<keyword evidence="7" id="KW-0862">Zinc</keyword>
<feature type="binding site" evidence="11">
    <location>
        <position position="1066"/>
    </location>
    <ligand>
        <name>ATP</name>
        <dbReference type="ChEBI" id="CHEBI:30616"/>
    </ligand>
</feature>
<accession>A0A815FKP2</accession>
<evidence type="ECO:0000256" key="12">
    <source>
        <dbReference type="SAM" id="MobiDB-lite"/>
    </source>
</evidence>
<keyword evidence="4" id="KW-0479">Metal-binding</keyword>
<dbReference type="InterPro" id="IPR011009">
    <property type="entry name" value="Kinase-like_dom_sf"/>
</dbReference>
<reference evidence="17" key="1">
    <citation type="submission" date="2021-02" db="EMBL/GenBank/DDBJ databases">
        <authorList>
            <person name="Nowell W R."/>
        </authorList>
    </citation>
    <scope>NUCLEOTIDE SEQUENCE</scope>
</reference>
<evidence type="ECO:0000259" key="16">
    <source>
        <dbReference type="PROSITE" id="PS50081"/>
    </source>
</evidence>
<dbReference type="Gene3D" id="3.30.200.20">
    <property type="entry name" value="Phosphorylase Kinase, domain 1"/>
    <property type="match status" value="1"/>
</dbReference>
<dbReference type="Pfam" id="PF00130">
    <property type="entry name" value="C1_1"/>
    <property type="match status" value="2"/>
</dbReference>
<dbReference type="PROSITE" id="PS01286">
    <property type="entry name" value="FA58C_2"/>
    <property type="match status" value="1"/>
</dbReference>
<gene>
    <name evidence="17" type="ORF">RFH988_LOCUS31109</name>
</gene>
<dbReference type="InterPro" id="IPR000421">
    <property type="entry name" value="FA58C"/>
</dbReference>
<keyword evidence="1" id="KW-0723">Serine/threonine-protein kinase</keyword>
<dbReference type="FunFam" id="2.60.120.260:FF:000016">
    <property type="entry name" value="Contactin-associated protein-like 4 isoform 1"/>
    <property type="match status" value="1"/>
</dbReference>
<evidence type="ECO:0000259" key="14">
    <source>
        <dbReference type="PROSITE" id="PS50022"/>
    </source>
</evidence>
<feature type="domain" description="Laminin G" evidence="15">
    <location>
        <begin position="443"/>
        <end position="645"/>
    </location>
</feature>
<feature type="domain" description="Protein kinase" evidence="13">
    <location>
        <begin position="1039"/>
        <end position="1289"/>
    </location>
</feature>
<sequence length="1358" mass="157321">MGRSPPDLSFEDYQPQYSRGGTEDPSSRIPPSHHNFIKLSMNATEWNFPVAWATDWLSQQILEIQTMLIISSIELFSFFVFLHCISIINSLTSADIYSPCKKPPTLGVESGRIPNSAFFASSFVEGREPYTARLNGRYAWRPAYMDADQYLYVDLGSRYYVTGVATQGRRAAKEYVTIFNLMYSDNGHNWFYYTTEDKIIVNFVGNKNDDTIVRNNLSDPVITRYIRFNPRQWNNFISMRVEVYGCPFTSSSFNFDGQTIAYYDATFIPLHNKQDELRLRFKTNYPHGLLFYAKGTQNNDYLSVELRNGSIFIGIDLGSIPERSGATIIQAGSVLDDYQWHDLAIIRYMRNISVKIDQTIVRKESQSAFNGLDLDGKLYVGGAPNHMERGINVRPNFQGCLENVLYVSPSTNSILDILQNLQRQNPFYGLEQGRVGSGAMCEDDSMNMHPYTFKKFDSYLEIFRKPGSTSIDISFQMRTFEPNGILFYTNLSEPRHLMVGINDVPDQDFLRLFLDEGQLACTLQLDGNKRTVRHRRDNLNDGQWHEISLLLTQYRFNITVDYEPELSFTRNNLSTTDRFTFSSNGDQINRETTMNGFVGCIRQLVMSGIQILPRDLTSNLTILRSGDNRPRTGTVINHGVLVDACEMFDRCTPNPCRHGGICHQISCTNMYWTVHGSACTVLNILMASYNQITNEPFIRVHLYRFFVGKQIQPLQNIKLRVDTADPPQFVINQPKFLTYDDKTGSLYFMTRIKQGRQITMDIYIDKNKTNYIYQTTIEDLIRYTDQIIREYRFTHEGHAWMSIELTIPTNIRKVQRSVHTRIRKYYGHEFLPSYFTTLPGFCGVCGKILRGFNTPAYRCQLCDLVIHEECIYDVAMCKDYSLTNSSTMPKVSHNFLHEPSFLSTSGNYDGKFIRPLQIWKCSECGMSKHSKCKSKVPQYCGTRQRAAQMYEQRKKLNKTSLIDTYILPKQCTTAKMKENNRNLLIDVYERLQHEHQRDCALNDLNAITKNYERLGNLNQNIRNGSSLYYNDRTILLHKLKFVAMLGHGTSGSVYRVKYSKREFALKALRKHRIFEAHVYEYIKNERNILESCRGNPFIIQLYATFHDFERVYFLLEYAPCGNFYQFLTRFRPTFDNACIKWFSGQIICALCYIHSKLINILQPENILLMQNGCIKLSDFGLSKQLSCRTETTRTFCGTAEYIAPEIYQNTNYSFPIDYWSLGIIMYEMIVFNTPFNGLDESKIKENVIYRNFQHPNNISYDLQTILIGLLTKNPIERFSINELKSSNFYSSPYSLEDIAQGKLPCPWRKPIPSHLLDEYLSTEEIRLSHIDKQSIYTTLTINNNKFENFSFIDPSLSL</sequence>
<dbReference type="SUPFAM" id="SSF57889">
    <property type="entry name" value="Cysteine-rich domain"/>
    <property type="match status" value="2"/>
</dbReference>
<dbReference type="Gene3D" id="3.30.60.20">
    <property type="match status" value="2"/>
</dbReference>
<dbReference type="CDD" id="cd00110">
    <property type="entry name" value="LamG"/>
    <property type="match status" value="2"/>
</dbReference>
<dbReference type="SUPFAM" id="SSF56112">
    <property type="entry name" value="Protein kinase-like (PK-like)"/>
    <property type="match status" value="1"/>
</dbReference>
<evidence type="ECO:0000256" key="3">
    <source>
        <dbReference type="ARBA" id="ARBA00022679"/>
    </source>
</evidence>
<keyword evidence="8 11" id="KW-0067">ATP-binding</keyword>
<dbReference type="SMART" id="SM00109">
    <property type="entry name" value="C1"/>
    <property type="match status" value="2"/>
</dbReference>
<protein>
    <recommendedName>
        <fullName evidence="19">Non-specific serine/threonine protein kinase</fullName>
    </recommendedName>
</protein>
<organism evidence="17 18">
    <name type="scientific">Rotaria sordida</name>
    <dbReference type="NCBI Taxonomy" id="392033"/>
    <lineage>
        <taxon>Eukaryota</taxon>
        <taxon>Metazoa</taxon>
        <taxon>Spiralia</taxon>
        <taxon>Gnathifera</taxon>
        <taxon>Rotifera</taxon>
        <taxon>Eurotatoria</taxon>
        <taxon>Bdelloidea</taxon>
        <taxon>Philodinida</taxon>
        <taxon>Philodinidae</taxon>
        <taxon>Rotaria</taxon>
    </lineage>
</organism>
<dbReference type="GO" id="GO:0004674">
    <property type="term" value="F:protein serine/threonine kinase activity"/>
    <property type="evidence" value="ECO:0007669"/>
    <property type="project" value="UniProtKB-KW"/>
</dbReference>
<evidence type="ECO:0000256" key="1">
    <source>
        <dbReference type="ARBA" id="ARBA00022527"/>
    </source>
</evidence>
<dbReference type="InterPro" id="IPR017441">
    <property type="entry name" value="Protein_kinase_ATP_BS"/>
</dbReference>
<keyword evidence="2" id="KW-0245">EGF-like domain</keyword>
<comment type="caution">
    <text evidence="17">The sequence shown here is derived from an EMBL/GenBank/DDBJ whole genome shotgun (WGS) entry which is preliminary data.</text>
</comment>
<dbReference type="CDD" id="cd00029">
    <property type="entry name" value="C1"/>
    <property type="match status" value="1"/>
</dbReference>
<dbReference type="PROSITE" id="PS50022">
    <property type="entry name" value="FA58C_3"/>
    <property type="match status" value="1"/>
</dbReference>
<evidence type="ECO:0008006" key="19">
    <source>
        <dbReference type="Google" id="ProtNLM"/>
    </source>
</evidence>
<dbReference type="Pfam" id="PF00069">
    <property type="entry name" value="Pkinase"/>
    <property type="match status" value="1"/>
</dbReference>
<feature type="domain" description="Phorbol-ester/DAG-type" evidence="16">
    <location>
        <begin position="892"/>
        <end position="940"/>
    </location>
</feature>
<dbReference type="Pfam" id="PF00754">
    <property type="entry name" value="F5_F8_type_C"/>
    <property type="match status" value="1"/>
</dbReference>
<evidence type="ECO:0000256" key="7">
    <source>
        <dbReference type="ARBA" id="ARBA00022833"/>
    </source>
</evidence>
<evidence type="ECO:0000256" key="4">
    <source>
        <dbReference type="ARBA" id="ARBA00022723"/>
    </source>
</evidence>
<feature type="domain" description="Phorbol-ester/DAG-type" evidence="16">
    <location>
        <begin position="827"/>
        <end position="877"/>
    </location>
</feature>
<dbReference type="SMART" id="SM00282">
    <property type="entry name" value="LamG"/>
    <property type="match status" value="2"/>
</dbReference>
<dbReference type="PROSITE" id="PS01285">
    <property type="entry name" value="FA58C_1"/>
    <property type="match status" value="1"/>
</dbReference>
<dbReference type="Gene3D" id="2.60.120.260">
    <property type="entry name" value="Galactose-binding domain-like"/>
    <property type="match status" value="1"/>
</dbReference>
<evidence type="ECO:0000256" key="11">
    <source>
        <dbReference type="PROSITE-ProRule" id="PRU10141"/>
    </source>
</evidence>
<dbReference type="Pfam" id="PF02210">
    <property type="entry name" value="Laminin_G_2"/>
    <property type="match status" value="2"/>
</dbReference>
<dbReference type="CDD" id="cd05123">
    <property type="entry name" value="STKc_AGC"/>
    <property type="match status" value="1"/>
</dbReference>
<dbReference type="InterPro" id="IPR045270">
    <property type="entry name" value="STKc_AGC"/>
</dbReference>
<comment type="caution">
    <text evidence="10">Lacks conserved residue(s) required for the propagation of feature annotation.</text>
</comment>
<dbReference type="PROSITE" id="PS50011">
    <property type="entry name" value="PROTEIN_KINASE_DOM"/>
    <property type="match status" value="1"/>
</dbReference>
<dbReference type="InterPro" id="IPR001791">
    <property type="entry name" value="Laminin_G"/>
</dbReference>
<feature type="region of interest" description="Disordered" evidence="12">
    <location>
        <begin position="1"/>
        <end position="29"/>
    </location>
</feature>
<dbReference type="PROSITE" id="PS50025">
    <property type="entry name" value="LAM_G_DOMAIN"/>
    <property type="match status" value="2"/>
</dbReference>
<feature type="domain" description="F5/8 type C" evidence="14">
    <location>
        <begin position="100"/>
        <end position="246"/>
    </location>
</feature>
<dbReference type="GO" id="GO:0046872">
    <property type="term" value="F:metal ion binding"/>
    <property type="evidence" value="ECO:0007669"/>
    <property type="project" value="UniProtKB-KW"/>
</dbReference>
<evidence type="ECO:0000259" key="13">
    <source>
        <dbReference type="PROSITE" id="PS50011"/>
    </source>
</evidence>
<dbReference type="SUPFAM" id="SSF49899">
    <property type="entry name" value="Concanavalin A-like lectins/glucanases"/>
    <property type="match status" value="2"/>
</dbReference>
<dbReference type="InterPro" id="IPR002219">
    <property type="entry name" value="PKC_DAG/PE"/>
</dbReference>
<evidence type="ECO:0000313" key="18">
    <source>
        <dbReference type="Proteomes" id="UP000663882"/>
    </source>
</evidence>
<keyword evidence="3" id="KW-0808">Transferase</keyword>
<dbReference type="InterPro" id="IPR008979">
    <property type="entry name" value="Galactose-bd-like_sf"/>
</dbReference>
<dbReference type="Gene3D" id="2.60.120.200">
    <property type="match status" value="2"/>
</dbReference>
<dbReference type="PROSITE" id="PS50081">
    <property type="entry name" value="ZF_DAG_PE_2"/>
    <property type="match status" value="2"/>
</dbReference>
<dbReference type="SUPFAM" id="SSF49785">
    <property type="entry name" value="Galactose-binding domain-like"/>
    <property type="match status" value="1"/>
</dbReference>
<evidence type="ECO:0000256" key="2">
    <source>
        <dbReference type="ARBA" id="ARBA00022536"/>
    </source>
</evidence>
<proteinExistence type="predicted"/>
<dbReference type="PANTHER" id="PTHR24353">
    <property type="entry name" value="CYCLIC NUCLEOTIDE-DEPENDENT PROTEIN KINASE"/>
    <property type="match status" value="1"/>
</dbReference>
<dbReference type="PROSITE" id="PS00107">
    <property type="entry name" value="PROTEIN_KINASE_ATP"/>
    <property type="match status" value="1"/>
</dbReference>
<evidence type="ECO:0000259" key="15">
    <source>
        <dbReference type="PROSITE" id="PS50025"/>
    </source>
</evidence>
<dbReference type="EMBL" id="CAJNOO010003272">
    <property type="protein sequence ID" value="CAF1328090.1"/>
    <property type="molecule type" value="Genomic_DNA"/>
</dbReference>
<feature type="domain" description="Laminin G" evidence="15">
    <location>
        <begin position="250"/>
        <end position="441"/>
    </location>
</feature>
<dbReference type="Gene3D" id="1.10.510.10">
    <property type="entry name" value="Transferase(Phosphotransferase) domain 1"/>
    <property type="match status" value="1"/>
</dbReference>
<keyword evidence="6" id="KW-0418">Kinase</keyword>
<evidence type="ECO:0000313" key="17">
    <source>
        <dbReference type="EMBL" id="CAF1328090.1"/>
    </source>
</evidence>
<dbReference type="Proteomes" id="UP000663882">
    <property type="component" value="Unassembled WGS sequence"/>
</dbReference>
<dbReference type="PROSITE" id="PS00479">
    <property type="entry name" value="ZF_DAG_PE_1"/>
    <property type="match status" value="1"/>
</dbReference>
<keyword evidence="9" id="KW-0675">Receptor</keyword>
<evidence type="ECO:0000256" key="8">
    <source>
        <dbReference type="ARBA" id="ARBA00022840"/>
    </source>
</evidence>
<dbReference type="InterPro" id="IPR046349">
    <property type="entry name" value="C1-like_sf"/>
</dbReference>